<dbReference type="AlphaFoldDB" id="A0A9K3GN37"/>
<organism evidence="2 3">
    <name type="scientific">Kipferlia bialata</name>
    <dbReference type="NCBI Taxonomy" id="797122"/>
    <lineage>
        <taxon>Eukaryota</taxon>
        <taxon>Metamonada</taxon>
        <taxon>Carpediemonas-like organisms</taxon>
        <taxon>Kipferlia</taxon>
    </lineage>
</organism>
<comment type="caution">
    <text evidence="2">The sequence shown here is derived from an EMBL/GenBank/DDBJ whole genome shotgun (WGS) entry which is preliminary data.</text>
</comment>
<accession>A0A9K3GN37</accession>
<dbReference type="EMBL" id="BDIP01004617">
    <property type="protein sequence ID" value="GIQ89022.1"/>
    <property type="molecule type" value="Genomic_DNA"/>
</dbReference>
<name>A0A9K3GN37_9EUKA</name>
<keyword evidence="3" id="KW-1185">Reference proteome</keyword>
<sequence>MGSAEDCSASCEPGECGKSDMAAADPPGCFSMTAVSGHEVNAGEGTVPESDYGHAPHHSTVTYAQGDNPTQQIVSDDGTEADTPPADEGSMLTCVTPDGGGRDTT</sequence>
<protein>
    <submittedName>
        <fullName evidence="2">Uncharacterized protein</fullName>
    </submittedName>
</protein>
<feature type="compositionally biased region" description="Polar residues" evidence="1">
    <location>
        <begin position="59"/>
        <end position="74"/>
    </location>
</feature>
<feature type="region of interest" description="Disordered" evidence="1">
    <location>
        <begin position="40"/>
        <end position="105"/>
    </location>
</feature>
<evidence type="ECO:0000313" key="3">
    <source>
        <dbReference type="Proteomes" id="UP000265618"/>
    </source>
</evidence>
<proteinExistence type="predicted"/>
<evidence type="ECO:0000256" key="1">
    <source>
        <dbReference type="SAM" id="MobiDB-lite"/>
    </source>
</evidence>
<evidence type="ECO:0000313" key="2">
    <source>
        <dbReference type="EMBL" id="GIQ89022.1"/>
    </source>
</evidence>
<feature type="region of interest" description="Disordered" evidence="1">
    <location>
        <begin position="1"/>
        <end position="28"/>
    </location>
</feature>
<gene>
    <name evidence="2" type="ORF">KIPB_011396</name>
</gene>
<reference evidence="2 3" key="1">
    <citation type="journal article" date="2018" name="PLoS ONE">
        <title>The draft genome of Kipferlia bialata reveals reductive genome evolution in fornicate parasites.</title>
        <authorList>
            <person name="Tanifuji G."/>
            <person name="Takabayashi S."/>
            <person name="Kume K."/>
            <person name="Takagi M."/>
            <person name="Nakayama T."/>
            <person name="Kamikawa R."/>
            <person name="Inagaki Y."/>
            <person name="Hashimoto T."/>
        </authorList>
    </citation>
    <scope>NUCLEOTIDE SEQUENCE [LARGE SCALE GENOMIC DNA]</scope>
    <source>
        <strain evidence="2">NY0173</strain>
    </source>
</reference>
<dbReference type="Proteomes" id="UP000265618">
    <property type="component" value="Unassembled WGS sequence"/>
</dbReference>